<feature type="region of interest" description="Disordered" evidence="3">
    <location>
        <begin position="124"/>
        <end position="146"/>
    </location>
</feature>
<dbReference type="STRING" id="366533.SAMN05444339_101859"/>
<evidence type="ECO:0000256" key="3">
    <source>
        <dbReference type="SAM" id="MobiDB-lite"/>
    </source>
</evidence>
<dbReference type="InterPro" id="IPR000119">
    <property type="entry name" value="Hist_DNA-bd"/>
</dbReference>
<proteinExistence type="inferred from homology"/>
<evidence type="ECO:0000256" key="1">
    <source>
        <dbReference type="ARBA" id="ARBA00010529"/>
    </source>
</evidence>
<dbReference type="AlphaFoldDB" id="A0A1M4UUZ4"/>
<dbReference type="InterPro" id="IPR010992">
    <property type="entry name" value="IHF-like_DNA-bd_dom_sf"/>
</dbReference>
<feature type="region of interest" description="Disordered" evidence="3">
    <location>
        <begin position="1"/>
        <end position="47"/>
    </location>
</feature>
<gene>
    <name evidence="4" type="ORF">SAMN05444339_101859</name>
</gene>
<evidence type="ECO:0000256" key="2">
    <source>
        <dbReference type="ARBA" id="ARBA00023125"/>
    </source>
</evidence>
<dbReference type="OrthoDB" id="7873378at2"/>
<organism evidence="4 5">
    <name type="scientific">Loktanella atrilutea</name>
    <dbReference type="NCBI Taxonomy" id="366533"/>
    <lineage>
        <taxon>Bacteria</taxon>
        <taxon>Pseudomonadati</taxon>
        <taxon>Pseudomonadota</taxon>
        <taxon>Alphaproteobacteria</taxon>
        <taxon>Rhodobacterales</taxon>
        <taxon>Roseobacteraceae</taxon>
        <taxon>Loktanella</taxon>
    </lineage>
</organism>
<evidence type="ECO:0000313" key="4">
    <source>
        <dbReference type="EMBL" id="SHE60536.1"/>
    </source>
</evidence>
<dbReference type="Proteomes" id="UP000183987">
    <property type="component" value="Unassembled WGS sequence"/>
</dbReference>
<comment type="similarity">
    <text evidence="1">Belongs to the bacterial histone-like protein family.</text>
</comment>
<dbReference type="SUPFAM" id="SSF47729">
    <property type="entry name" value="IHF-like DNA-binding proteins"/>
    <property type="match status" value="1"/>
</dbReference>
<keyword evidence="2 4" id="KW-0238">DNA-binding</keyword>
<dbReference type="GO" id="GO:0003677">
    <property type="term" value="F:DNA binding"/>
    <property type="evidence" value="ECO:0007669"/>
    <property type="project" value="UniProtKB-KW"/>
</dbReference>
<dbReference type="Gene3D" id="4.10.520.10">
    <property type="entry name" value="IHF-like DNA-binding proteins"/>
    <property type="match status" value="1"/>
</dbReference>
<reference evidence="5" key="1">
    <citation type="submission" date="2016-11" db="EMBL/GenBank/DDBJ databases">
        <authorList>
            <person name="Varghese N."/>
            <person name="Submissions S."/>
        </authorList>
    </citation>
    <scope>NUCLEOTIDE SEQUENCE [LARGE SCALE GENOMIC DNA]</scope>
    <source>
        <strain evidence="5">DSM 29326</strain>
    </source>
</reference>
<name>A0A1M4UUZ4_LOKAT</name>
<dbReference type="RefSeq" id="WP_084114059.1">
    <property type="nucleotide sequence ID" value="NZ_FQUE01000001.1"/>
</dbReference>
<evidence type="ECO:0000313" key="5">
    <source>
        <dbReference type="Proteomes" id="UP000183987"/>
    </source>
</evidence>
<dbReference type="Pfam" id="PF00216">
    <property type="entry name" value="Bac_DNA_binding"/>
    <property type="match status" value="1"/>
</dbReference>
<sequence>MTDKPAPDADGTVRLTPATPRVKVKPAPAAATKAPAPRVVAPAADAPGGGTVKKADFIDRVVARSGVKKKDAKPAIEATLAEIAAIMADGGELILPPVGKLKTVKVKDVGEGAQMLTLKLRTTKDPATPAAMGNTKSGVAEDADDS</sequence>
<feature type="compositionally biased region" description="Low complexity" evidence="3">
    <location>
        <begin position="17"/>
        <end position="46"/>
    </location>
</feature>
<dbReference type="GO" id="GO:0030527">
    <property type="term" value="F:structural constituent of chromatin"/>
    <property type="evidence" value="ECO:0007669"/>
    <property type="project" value="InterPro"/>
</dbReference>
<accession>A0A1M4UUZ4</accession>
<dbReference type="EMBL" id="FQUE01000001">
    <property type="protein sequence ID" value="SHE60536.1"/>
    <property type="molecule type" value="Genomic_DNA"/>
</dbReference>
<protein>
    <submittedName>
        <fullName evidence="4">DNA-binding protein</fullName>
    </submittedName>
</protein>
<keyword evidence="5" id="KW-1185">Reference proteome</keyword>